<reference evidence="1 2" key="1">
    <citation type="journal article" date="2013" name="Nature">
        <title>Insights into bilaterian evolution from three spiralian genomes.</title>
        <authorList>
            <person name="Simakov O."/>
            <person name="Marletaz F."/>
            <person name="Cho S.J."/>
            <person name="Edsinger-Gonzales E."/>
            <person name="Havlak P."/>
            <person name="Hellsten U."/>
            <person name="Kuo D.H."/>
            <person name="Larsson T."/>
            <person name="Lv J."/>
            <person name="Arendt D."/>
            <person name="Savage R."/>
            <person name="Osoegawa K."/>
            <person name="de Jong P."/>
            <person name="Grimwood J."/>
            <person name="Chapman J.A."/>
            <person name="Shapiro H."/>
            <person name="Aerts A."/>
            <person name="Otillar R.P."/>
            <person name="Terry A.Y."/>
            <person name="Boore J.L."/>
            <person name="Grigoriev I.V."/>
            <person name="Lindberg D.R."/>
            <person name="Seaver E.C."/>
            <person name="Weisblat D.A."/>
            <person name="Putnam N.H."/>
            <person name="Rokhsar D.S."/>
        </authorList>
    </citation>
    <scope>NUCLEOTIDE SEQUENCE [LARGE SCALE GENOMIC DNA]</scope>
</reference>
<dbReference type="Proteomes" id="UP000030746">
    <property type="component" value="Unassembled WGS sequence"/>
</dbReference>
<organism evidence="1 2">
    <name type="scientific">Lottia gigantea</name>
    <name type="common">Giant owl limpet</name>
    <dbReference type="NCBI Taxonomy" id="225164"/>
    <lineage>
        <taxon>Eukaryota</taxon>
        <taxon>Metazoa</taxon>
        <taxon>Spiralia</taxon>
        <taxon>Lophotrochozoa</taxon>
        <taxon>Mollusca</taxon>
        <taxon>Gastropoda</taxon>
        <taxon>Patellogastropoda</taxon>
        <taxon>Lottioidea</taxon>
        <taxon>Lottiidae</taxon>
        <taxon>Lottia</taxon>
    </lineage>
</organism>
<dbReference type="GeneID" id="20243371"/>
<evidence type="ECO:0000313" key="2">
    <source>
        <dbReference type="Proteomes" id="UP000030746"/>
    </source>
</evidence>
<dbReference type="CTD" id="20243371"/>
<dbReference type="EMBL" id="KB202229">
    <property type="protein sequence ID" value="ESO91718.1"/>
    <property type="molecule type" value="Genomic_DNA"/>
</dbReference>
<dbReference type="RefSeq" id="XP_009057595.1">
    <property type="nucleotide sequence ID" value="XM_009059347.1"/>
</dbReference>
<accession>V3ZK82</accession>
<dbReference type="KEGG" id="lgi:LOTGIDRAFT_175767"/>
<evidence type="ECO:0000313" key="1">
    <source>
        <dbReference type="EMBL" id="ESO91718.1"/>
    </source>
</evidence>
<gene>
    <name evidence="1" type="ORF">LOTGIDRAFT_175767</name>
</gene>
<dbReference type="HOGENOM" id="CLU_121613_0_0_1"/>
<keyword evidence="2" id="KW-1185">Reference proteome</keyword>
<proteinExistence type="predicted"/>
<protein>
    <submittedName>
        <fullName evidence="1">Uncharacterized protein</fullName>
    </submittedName>
</protein>
<dbReference type="AlphaFoldDB" id="V3ZK82"/>
<name>V3ZK82_LOTGI</name>
<sequence>MNLPGVIKVRGSIAVFTIGLIHHGWDTIPIKGPSIIACLQLWTTTSDMVCNLGFWRCIQIELQYIGIKCSWCGMEALKVRKGKSFGNLPTRDSTATIGVFWGHGLYDSTDPPIHRRRTDEAARANR</sequence>